<dbReference type="EMBL" id="REGN01005453">
    <property type="protein sequence ID" value="RNA13300.1"/>
    <property type="molecule type" value="Genomic_DNA"/>
</dbReference>
<comment type="caution">
    <text evidence="1">The sequence shown here is derived from an EMBL/GenBank/DDBJ whole genome shotgun (WGS) entry which is preliminary data.</text>
</comment>
<dbReference type="AlphaFoldDB" id="A0A3M7QPN6"/>
<gene>
    <name evidence="1" type="ORF">BpHYR1_035996</name>
</gene>
<dbReference type="Proteomes" id="UP000276133">
    <property type="component" value="Unassembled WGS sequence"/>
</dbReference>
<evidence type="ECO:0000313" key="2">
    <source>
        <dbReference type="Proteomes" id="UP000276133"/>
    </source>
</evidence>
<keyword evidence="2" id="KW-1185">Reference proteome</keyword>
<sequence>EKRFLFNLIGEPYISYFNVNYINPFEFLLKISINFNKFFTIFSFKKTVQINFNIEQSIYSDIS</sequence>
<proteinExistence type="predicted"/>
<protein>
    <submittedName>
        <fullName evidence="1">Uncharacterized protein</fullName>
    </submittedName>
</protein>
<organism evidence="1 2">
    <name type="scientific">Brachionus plicatilis</name>
    <name type="common">Marine rotifer</name>
    <name type="synonym">Brachionus muelleri</name>
    <dbReference type="NCBI Taxonomy" id="10195"/>
    <lineage>
        <taxon>Eukaryota</taxon>
        <taxon>Metazoa</taxon>
        <taxon>Spiralia</taxon>
        <taxon>Gnathifera</taxon>
        <taxon>Rotifera</taxon>
        <taxon>Eurotatoria</taxon>
        <taxon>Monogononta</taxon>
        <taxon>Pseudotrocha</taxon>
        <taxon>Ploima</taxon>
        <taxon>Brachionidae</taxon>
        <taxon>Brachionus</taxon>
    </lineage>
</organism>
<feature type="non-terminal residue" evidence="1">
    <location>
        <position position="1"/>
    </location>
</feature>
<name>A0A3M7QPN6_BRAPC</name>
<evidence type="ECO:0000313" key="1">
    <source>
        <dbReference type="EMBL" id="RNA13300.1"/>
    </source>
</evidence>
<accession>A0A3M7QPN6</accession>
<reference evidence="1 2" key="1">
    <citation type="journal article" date="2018" name="Sci. Rep.">
        <title>Genomic signatures of local adaptation to the degree of environmental predictability in rotifers.</title>
        <authorList>
            <person name="Franch-Gras L."/>
            <person name="Hahn C."/>
            <person name="Garcia-Roger E.M."/>
            <person name="Carmona M.J."/>
            <person name="Serra M."/>
            <person name="Gomez A."/>
        </authorList>
    </citation>
    <scope>NUCLEOTIDE SEQUENCE [LARGE SCALE GENOMIC DNA]</scope>
    <source>
        <strain evidence="1">HYR1</strain>
    </source>
</reference>